<sequence length="469" mass="51303">MMVQKHVWIAAGVLALLVGAFFVTRDAPPSQMDAALVLEAPSTLGRLEWERPGDERVVLESRASGWWLTSPVEAPLSRQAGDEVERAFGQTLKSDDLRFEMSEDRTFGLSDDEVVKVAIFEAGKSSPTTRLRVGDTVLMMKDGTHSTFVLAEGDERVYRLFHTSLGDLVRRPVDDLRSRSIVSLGDEALRSVQWSHADGHLLKIEPAADSSETRWMLASPQVEMALDAATVGRVVNTLSRLNARDFVDEGDAQLEELDFDAPAVTVTLETGSKRVELAVVRQGEGDQAKLYVRRAGDGQVFEVASSARTALLTRMLDVKDRAVMPIASDAMTSIELAGDDRVRLVKGEEGVWTMARPVGVEVDQDEASAMASWLGALRAERWVEDVDEYRAGLTPGERSSVRVSAADREDVLYLGASVEDLSGGRYARLASSPAIFVLPESALRRLTQNADAFAAPSDGQLRGEQRPDF</sequence>
<name>A0ABY0CRF0_9DELT</name>
<protein>
    <submittedName>
        <fullName evidence="2">DUF4340 domain-containing protein</fullName>
    </submittedName>
</protein>
<proteinExistence type="predicted"/>
<dbReference type="EMBL" id="SADD01000007">
    <property type="protein sequence ID" value="RVU43140.1"/>
    <property type="molecule type" value="Genomic_DNA"/>
</dbReference>
<feature type="domain" description="DUF4340" evidence="1">
    <location>
        <begin position="217"/>
        <end position="389"/>
    </location>
</feature>
<dbReference type="Proteomes" id="UP000282926">
    <property type="component" value="Unassembled WGS sequence"/>
</dbReference>
<accession>A0ABY0CRF0</accession>
<keyword evidence="3" id="KW-1185">Reference proteome</keyword>
<organism evidence="2 3">
    <name type="scientific">Lujinxingia sediminis</name>
    <dbReference type="NCBI Taxonomy" id="2480984"/>
    <lineage>
        <taxon>Bacteria</taxon>
        <taxon>Deltaproteobacteria</taxon>
        <taxon>Bradymonadales</taxon>
        <taxon>Lujinxingiaceae</taxon>
        <taxon>Lujinxingia</taxon>
    </lineage>
</organism>
<evidence type="ECO:0000313" key="2">
    <source>
        <dbReference type="EMBL" id="RVU43140.1"/>
    </source>
</evidence>
<dbReference type="Pfam" id="PF14238">
    <property type="entry name" value="DUF4340"/>
    <property type="match status" value="1"/>
</dbReference>
<reference evidence="2 3" key="1">
    <citation type="submission" date="2019-01" db="EMBL/GenBank/DDBJ databases">
        <title>Lujinxingia litoralis gen. nov., sp. nov. and Lujinxingia sediminis gen. nov., sp. nov., new members in the order Bradymonadales, isolated from coastal sediment.</title>
        <authorList>
            <person name="Li C.-M."/>
        </authorList>
    </citation>
    <scope>NUCLEOTIDE SEQUENCE [LARGE SCALE GENOMIC DNA]</scope>
    <source>
        <strain evidence="2 3">SEH01</strain>
    </source>
</reference>
<evidence type="ECO:0000259" key="1">
    <source>
        <dbReference type="Pfam" id="PF14238"/>
    </source>
</evidence>
<comment type="caution">
    <text evidence="2">The sequence shown here is derived from an EMBL/GenBank/DDBJ whole genome shotgun (WGS) entry which is preliminary data.</text>
</comment>
<dbReference type="InterPro" id="IPR025641">
    <property type="entry name" value="DUF4340"/>
</dbReference>
<gene>
    <name evidence="2" type="ORF">EA187_13075</name>
</gene>
<evidence type="ECO:0000313" key="3">
    <source>
        <dbReference type="Proteomes" id="UP000282926"/>
    </source>
</evidence>